<dbReference type="EMBL" id="LIAM01000191">
    <property type="protein sequence ID" value="KRO34756.1"/>
    <property type="molecule type" value="Genomic_DNA"/>
</dbReference>
<feature type="chain" id="PRO_5006421485" description="DUF5667 domain-containing protein" evidence="2">
    <location>
        <begin position="28"/>
        <end position="186"/>
    </location>
</feature>
<feature type="signal peptide" evidence="2">
    <location>
        <begin position="1"/>
        <end position="27"/>
    </location>
</feature>
<sequence length="186" mass="19135">MSSKKRIAAVAITVAALTTGSLGVASAQGGGDRGLAKATALADLVKAGTISQAQADAISKRFNEFKASRDNFRAAHKADHEAHRAAVEGVITSTLGIDAATIKSRLEAGETLASIAGAKKDELISALVTLQIKEIDERVSAGKLTAEQATTMKTKVKDHVTKMVESGKGAKGLGHKGGKGHKGSRH</sequence>
<name>A0A0R2P9V7_9ACTN</name>
<evidence type="ECO:0000313" key="3">
    <source>
        <dbReference type="EMBL" id="KRO34756.1"/>
    </source>
</evidence>
<keyword evidence="2" id="KW-0732">Signal</keyword>
<feature type="compositionally biased region" description="Basic residues" evidence="1">
    <location>
        <begin position="173"/>
        <end position="186"/>
    </location>
</feature>
<evidence type="ECO:0000256" key="2">
    <source>
        <dbReference type="SAM" id="SignalP"/>
    </source>
</evidence>
<reference evidence="3 4" key="1">
    <citation type="submission" date="2015-10" db="EMBL/GenBank/DDBJ databases">
        <title>Metagenome-Assembled Genomes uncover a global brackish microbiome.</title>
        <authorList>
            <person name="Hugerth L.W."/>
            <person name="Larsson J."/>
            <person name="Alneberg J."/>
            <person name="Lindh M.V."/>
            <person name="Legrand C."/>
            <person name="Pinhassi J."/>
            <person name="Andersson A.F."/>
        </authorList>
    </citation>
    <scope>NUCLEOTIDE SEQUENCE [LARGE SCALE GENOMIC DNA]</scope>
    <source>
        <strain evidence="3">BACL15 MAG-120619-bin91</strain>
    </source>
</reference>
<feature type="region of interest" description="Disordered" evidence="1">
    <location>
        <begin position="166"/>
        <end position="186"/>
    </location>
</feature>
<evidence type="ECO:0008006" key="5">
    <source>
        <dbReference type="Google" id="ProtNLM"/>
    </source>
</evidence>
<organism evidence="3 4">
    <name type="scientific">Actinobacteria bacterium BACL15 MAG-120619-bin91</name>
    <dbReference type="NCBI Taxonomy" id="1655562"/>
    <lineage>
        <taxon>Bacteria</taxon>
        <taxon>Bacillati</taxon>
        <taxon>Actinomycetota</taxon>
        <taxon>Actinomycetes</taxon>
        <taxon>Actinomycetes incertae sedis</taxon>
        <taxon>ac1 cluster</taxon>
    </lineage>
</organism>
<dbReference type="Proteomes" id="UP000053274">
    <property type="component" value="Unassembled WGS sequence"/>
</dbReference>
<comment type="caution">
    <text evidence="3">The sequence shown here is derived from an EMBL/GenBank/DDBJ whole genome shotgun (WGS) entry which is preliminary data.</text>
</comment>
<evidence type="ECO:0000256" key="1">
    <source>
        <dbReference type="SAM" id="MobiDB-lite"/>
    </source>
</evidence>
<evidence type="ECO:0000313" key="4">
    <source>
        <dbReference type="Proteomes" id="UP000053274"/>
    </source>
</evidence>
<proteinExistence type="predicted"/>
<gene>
    <name evidence="3" type="ORF">ABR54_02560</name>
</gene>
<dbReference type="AlphaFoldDB" id="A0A0R2P9V7"/>
<accession>A0A0R2P9V7</accession>
<protein>
    <recommendedName>
        <fullName evidence="5">DUF5667 domain-containing protein</fullName>
    </recommendedName>
</protein>